<name>A0A0C9UM62_SPHS4</name>
<dbReference type="InterPro" id="IPR013792">
    <property type="entry name" value="RNA3'P_cycl/enolpyr_Trfase_a/b"/>
</dbReference>
<dbReference type="Proteomes" id="UP000054279">
    <property type="component" value="Unassembled WGS sequence"/>
</dbReference>
<evidence type="ECO:0000256" key="8">
    <source>
        <dbReference type="ARBA" id="ARBA00045867"/>
    </source>
</evidence>
<feature type="binding site" evidence="10">
    <location>
        <begin position="312"/>
        <end position="316"/>
    </location>
    <ligand>
        <name>ATP</name>
        <dbReference type="ChEBI" id="CHEBI:30616"/>
    </ligand>
</feature>
<dbReference type="EC" id="6.5.1.4" evidence="2"/>
<dbReference type="SUPFAM" id="SSF55205">
    <property type="entry name" value="EPT/RTPC-like"/>
    <property type="match status" value="2"/>
</dbReference>
<dbReference type="InterPro" id="IPR020719">
    <property type="entry name" value="RNA3'_term_phos_cycl-like_CS"/>
</dbReference>
<evidence type="ECO:0000313" key="14">
    <source>
        <dbReference type="Proteomes" id="UP000054279"/>
    </source>
</evidence>
<feature type="domain" description="RNA 3'-terminal phosphate cyclase insert" evidence="12">
    <location>
        <begin position="202"/>
        <end position="303"/>
    </location>
</feature>
<evidence type="ECO:0000256" key="6">
    <source>
        <dbReference type="ARBA" id="ARBA00024481"/>
    </source>
</evidence>
<feature type="binding site" evidence="10">
    <location>
        <position position="111"/>
    </location>
    <ligand>
        <name>ATP</name>
        <dbReference type="ChEBI" id="CHEBI:30616"/>
    </ligand>
</feature>
<evidence type="ECO:0000256" key="7">
    <source>
        <dbReference type="ARBA" id="ARBA00032543"/>
    </source>
</evidence>
<dbReference type="Gene3D" id="3.65.10.20">
    <property type="entry name" value="RNA 3'-terminal phosphate cyclase domain"/>
    <property type="match status" value="1"/>
</dbReference>
<dbReference type="PANTHER" id="PTHR11096">
    <property type="entry name" value="RNA 3' TERMINAL PHOSPHATE CYCLASE"/>
    <property type="match status" value="1"/>
</dbReference>
<comment type="similarity">
    <text evidence="1">Belongs to the RNA 3'-terminal cyclase family. Type 1 subfamily.</text>
</comment>
<comment type="catalytic activity">
    <reaction evidence="6">
        <text>a 3'-end 3'-phospho-ribonucleotide-RNA + ATP = a 3'-end 2',3'-cyclophospho-ribonucleotide-RNA + AMP + diphosphate</text>
        <dbReference type="Rhea" id="RHEA:23976"/>
        <dbReference type="Rhea" id="RHEA-COMP:10463"/>
        <dbReference type="Rhea" id="RHEA-COMP:10464"/>
        <dbReference type="ChEBI" id="CHEBI:30616"/>
        <dbReference type="ChEBI" id="CHEBI:33019"/>
        <dbReference type="ChEBI" id="CHEBI:83062"/>
        <dbReference type="ChEBI" id="CHEBI:83064"/>
        <dbReference type="ChEBI" id="CHEBI:456215"/>
        <dbReference type="EC" id="6.5.1.4"/>
    </reaction>
</comment>
<dbReference type="AlphaFoldDB" id="A0A0C9UM62"/>
<dbReference type="InterPro" id="IPR037136">
    <property type="entry name" value="RNA3'_phos_cyclase_dom_sf"/>
</dbReference>
<organism evidence="13 14">
    <name type="scientific">Sphaerobolus stellatus (strain SS14)</name>
    <dbReference type="NCBI Taxonomy" id="990650"/>
    <lineage>
        <taxon>Eukaryota</taxon>
        <taxon>Fungi</taxon>
        <taxon>Dikarya</taxon>
        <taxon>Basidiomycota</taxon>
        <taxon>Agaricomycotina</taxon>
        <taxon>Agaricomycetes</taxon>
        <taxon>Phallomycetidae</taxon>
        <taxon>Geastrales</taxon>
        <taxon>Sphaerobolaceae</taxon>
        <taxon>Sphaerobolus</taxon>
    </lineage>
</organism>
<accession>A0A0C9UM62</accession>
<dbReference type="InterPro" id="IPR000228">
    <property type="entry name" value="RNA3'_term_phos_cyc"/>
</dbReference>
<dbReference type="GO" id="GO:0005634">
    <property type="term" value="C:nucleus"/>
    <property type="evidence" value="ECO:0007669"/>
    <property type="project" value="TreeGrafter"/>
</dbReference>
<dbReference type="Gene3D" id="3.30.360.20">
    <property type="entry name" value="RNA 3'-terminal phosphate cyclase, insert domain"/>
    <property type="match status" value="1"/>
</dbReference>
<gene>
    <name evidence="13" type="ORF">M422DRAFT_187819</name>
</gene>
<dbReference type="InterPro" id="IPR013791">
    <property type="entry name" value="RNA3'-term_phos_cycl_insert"/>
</dbReference>
<dbReference type="InterPro" id="IPR023797">
    <property type="entry name" value="RNA3'_phos_cyclase_dom"/>
</dbReference>
<evidence type="ECO:0000313" key="13">
    <source>
        <dbReference type="EMBL" id="KIJ29887.1"/>
    </source>
</evidence>
<evidence type="ECO:0000259" key="11">
    <source>
        <dbReference type="Pfam" id="PF01137"/>
    </source>
</evidence>
<dbReference type="FunFam" id="3.30.360.20:FF:000002">
    <property type="entry name" value="RNA terminal phosphate cyclase-like 1"/>
    <property type="match status" value="1"/>
</dbReference>
<dbReference type="Pfam" id="PF05189">
    <property type="entry name" value="RTC_insert"/>
    <property type="match status" value="1"/>
</dbReference>
<dbReference type="GO" id="GO:0005524">
    <property type="term" value="F:ATP binding"/>
    <property type="evidence" value="ECO:0007669"/>
    <property type="project" value="UniProtKB-KW"/>
</dbReference>
<dbReference type="NCBIfam" id="TIGR03399">
    <property type="entry name" value="RNA_3prim_cycl"/>
    <property type="match status" value="1"/>
</dbReference>
<dbReference type="PANTHER" id="PTHR11096:SF0">
    <property type="entry name" value="RNA 3'-TERMINAL PHOSPHATE CYCLASE"/>
    <property type="match status" value="1"/>
</dbReference>
<evidence type="ECO:0000256" key="4">
    <source>
        <dbReference type="ARBA" id="ARBA00022598"/>
    </source>
</evidence>
<reference evidence="13 14" key="1">
    <citation type="submission" date="2014-06" db="EMBL/GenBank/DDBJ databases">
        <title>Evolutionary Origins and Diversification of the Mycorrhizal Mutualists.</title>
        <authorList>
            <consortium name="DOE Joint Genome Institute"/>
            <consortium name="Mycorrhizal Genomics Consortium"/>
            <person name="Kohler A."/>
            <person name="Kuo A."/>
            <person name="Nagy L.G."/>
            <person name="Floudas D."/>
            <person name="Copeland A."/>
            <person name="Barry K.W."/>
            <person name="Cichocki N."/>
            <person name="Veneault-Fourrey C."/>
            <person name="LaButti K."/>
            <person name="Lindquist E.A."/>
            <person name="Lipzen A."/>
            <person name="Lundell T."/>
            <person name="Morin E."/>
            <person name="Murat C."/>
            <person name="Riley R."/>
            <person name="Ohm R."/>
            <person name="Sun H."/>
            <person name="Tunlid A."/>
            <person name="Henrissat B."/>
            <person name="Grigoriev I.V."/>
            <person name="Hibbett D.S."/>
            <person name="Martin F."/>
        </authorList>
    </citation>
    <scope>NUCLEOTIDE SEQUENCE [LARGE SCALE GENOMIC DNA]</scope>
    <source>
        <strain evidence="13 14">SS14</strain>
    </source>
</reference>
<keyword evidence="10" id="KW-0067">ATP-binding</keyword>
<dbReference type="Pfam" id="PF01137">
    <property type="entry name" value="RTC"/>
    <property type="match status" value="1"/>
</dbReference>
<proteinExistence type="inferred from homology"/>
<keyword evidence="5 10" id="KW-0547">Nucleotide-binding</keyword>
<dbReference type="InterPro" id="IPR036553">
    <property type="entry name" value="RPTC_insert"/>
</dbReference>
<evidence type="ECO:0000256" key="9">
    <source>
        <dbReference type="PIRSR" id="PIRSR005378-1"/>
    </source>
</evidence>
<evidence type="ECO:0000256" key="3">
    <source>
        <dbReference type="ARBA" id="ARBA00021428"/>
    </source>
</evidence>
<dbReference type="HOGENOM" id="CLU_027882_0_1_1"/>
<evidence type="ECO:0000259" key="12">
    <source>
        <dbReference type="Pfam" id="PF05189"/>
    </source>
</evidence>
<dbReference type="SUPFAM" id="SSF52913">
    <property type="entry name" value="RNA 3'-terminal phosphate cyclase, RPTC, insert domain"/>
    <property type="match status" value="1"/>
</dbReference>
<dbReference type="PROSITE" id="PS01287">
    <property type="entry name" value="RTC"/>
    <property type="match status" value="1"/>
</dbReference>
<dbReference type="GO" id="GO:0006396">
    <property type="term" value="P:RNA processing"/>
    <property type="evidence" value="ECO:0007669"/>
    <property type="project" value="InterPro"/>
</dbReference>
<evidence type="ECO:0000256" key="5">
    <source>
        <dbReference type="ARBA" id="ARBA00022741"/>
    </source>
</evidence>
<keyword evidence="4" id="KW-0436">Ligase</keyword>
<protein>
    <recommendedName>
        <fullName evidence="3">RNA 3'-terminal phosphate cyclase</fullName>
        <ecNumber evidence="2">6.5.1.4</ecNumber>
    </recommendedName>
    <alternativeName>
        <fullName evidence="7">RNA terminal phosphate cyclase domain-containing protein 1</fullName>
    </alternativeName>
</protein>
<evidence type="ECO:0000256" key="2">
    <source>
        <dbReference type="ARBA" id="ARBA00012725"/>
    </source>
</evidence>
<dbReference type="PIRSF" id="PIRSF005378">
    <property type="entry name" value="RNA3'_term_phos_cycl_euk"/>
    <property type="match status" value="1"/>
</dbReference>
<evidence type="ECO:0000256" key="10">
    <source>
        <dbReference type="PIRSR" id="PIRSR005378-2"/>
    </source>
</evidence>
<feature type="domain" description="RNA 3'-terminal phosphate cyclase" evidence="11">
    <location>
        <begin position="20"/>
        <end position="355"/>
    </location>
</feature>
<sequence length="383" mass="40420">MATEETPQTTNVLHIDGATLEGGGQLVRNAIAFSALLARPLSISNIRANRKQKGLKAQHAAGIKLVADICNAETKGVQQNSESVTFIPHTPKPGHYVADPGTAGSTTLLLQIAFPCLLFSPATPSETDSGESHLTLRGGTNAIAAPQIDYTIHVFFPFIRRHFNIDPHIYVKRRGYYPKGGGEVTVIVPHASGPLLALNLTSRGAVTAVRGRAYVAGSLPMRLVNLMVDAAKAQIISSGINKKLIDIEAVKEDESTAIGNGSGIILWAETEEGCIIAGSAIGVRGTNASLIGKEAAEDLVSNLAHGGCVDEYMQDQMIIFMALAKGKSTVATGPLSLHTKTAIWLAEKLTSAKFQTEEKPGTGRTIITCEGIGLESPSHAESN</sequence>
<dbReference type="EMBL" id="KN837273">
    <property type="protein sequence ID" value="KIJ29887.1"/>
    <property type="molecule type" value="Genomic_DNA"/>
</dbReference>
<dbReference type="GO" id="GO:0003963">
    <property type="term" value="F:RNA-3'-phosphate cyclase activity"/>
    <property type="evidence" value="ECO:0007669"/>
    <property type="project" value="UniProtKB-EC"/>
</dbReference>
<comment type="function">
    <text evidence="8">Catalyzes the conversion of 3'-phosphate to a 2',3'-cyclic phosphodiester at the end of RNA. The mechanism of action of the enzyme occurs in 3 steps: (A) adenylation of the enzyme by ATP; (B) transfer of adenylate to an RNA-N3'P to produce RNA-N3'PP5'A; (C) and attack of the adjacent 2'-hydroxyl on the 3'-phosphorus in the diester linkage to produce the cyclic end product. Likely functions in some aspects of cellular RNA processing. Function plays an important role in regulating axon regeneration by inhibiting central nervous system (CNS) axon regeneration following optic nerve injury.</text>
</comment>
<dbReference type="InterPro" id="IPR017770">
    <property type="entry name" value="RNA3'_term_phos_cyc_type_1"/>
</dbReference>
<dbReference type="OrthoDB" id="25029at2759"/>
<feature type="active site" description="Tele-AMP-histidine intermediate" evidence="9">
    <location>
        <position position="338"/>
    </location>
</feature>
<evidence type="ECO:0000256" key="1">
    <source>
        <dbReference type="ARBA" id="ARBA00009206"/>
    </source>
</evidence>
<keyword evidence="14" id="KW-1185">Reference proteome</keyword>